<dbReference type="NCBIfam" id="TIGR01164">
    <property type="entry name" value="rplP_bact"/>
    <property type="match status" value="1"/>
</dbReference>
<dbReference type="PANTHER" id="PTHR12220:SF13">
    <property type="entry name" value="LARGE RIBOSOMAL SUBUNIT PROTEIN UL16M"/>
    <property type="match status" value="1"/>
</dbReference>
<dbReference type="InterPro" id="IPR016180">
    <property type="entry name" value="Ribosomal_uL16_dom"/>
</dbReference>
<dbReference type="GO" id="GO:0022625">
    <property type="term" value="C:cytosolic large ribosomal subunit"/>
    <property type="evidence" value="ECO:0007669"/>
    <property type="project" value="TreeGrafter"/>
</dbReference>
<keyword evidence="3" id="KW-0687">Ribonucleoprotein</keyword>
<dbReference type="Pfam" id="PF00252">
    <property type="entry name" value="Ribosomal_L16"/>
    <property type="match status" value="1"/>
</dbReference>
<dbReference type="FunFam" id="3.90.1170.10:FF:000001">
    <property type="entry name" value="50S ribosomal protein L16"/>
    <property type="match status" value="1"/>
</dbReference>
<accession>X0WID2</accession>
<dbReference type="AlphaFoldDB" id="X0WID2"/>
<evidence type="ECO:0000256" key="1">
    <source>
        <dbReference type="ARBA" id="ARBA00008931"/>
    </source>
</evidence>
<dbReference type="InterPro" id="IPR020798">
    <property type="entry name" value="Ribosomal_uL16_CS"/>
</dbReference>
<dbReference type="PRINTS" id="PR00060">
    <property type="entry name" value="RIBOSOMALL16"/>
</dbReference>
<evidence type="ECO:0000256" key="2">
    <source>
        <dbReference type="ARBA" id="ARBA00022980"/>
    </source>
</evidence>
<dbReference type="EMBL" id="BARS01022226">
    <property type="protein sequence ID" value="GAG12441.1"/>
    <property type="molecule type" value="Genomic_DNA"/>
</dbReference>
<dbReference type="InterPro" id="IPR047873">
    <property type="entry name" value="Ribosomal_uL16"/>
</dbReference>
<dbReference type="SUPFAM" id="SSF54686">
    <property type="entry name" value="Ribosomal protein L16p/L10e"/>
    <property type="match status" value="1"/>
</dbReference>
<dbReference type="HAMAP" id="MF_01342">
    <property type="entry name" value="Ribosomal_uL16"/>
    <property type="match status" value="1"/>
</dbReference>
<gene>
    <name evidence="5" type="ORF">S01H1_35562</name>
</gene>
<name>X0WID2_9ZZZZ</name>
<dbReference type="Gene3D" id="3.90.1170.10">
    <property type="entry name" value="Ribosomal protein L10e/L16"/>
    <property type="match status" value="1"/>
</dbReference>
<dbReference type="InterPro" id="IPR000114">
    <property type="entry name" value="Ribosomal_uL16_bact-type"/>
</dbReference>
<dbReference type="PANTHER" id="PTHR12220">
    <property type="entry name" value="50S/60S RIBOSOMAL PROTEIN L16"/>
    <property type="match status" value="1"/>
</dbReference>
<reference evidence="5" key="1">
    <citation type="journal article" date="2014" name="Front. Microbiol.">
        <title>High frequency of phylogenetically diverse reductive dehalogenase-homologous genes in deep subseafloor sedimentary metagenomes.</title>
        <authorList>
            <person name="Kawai M."/>
            <person name="Futagami T."/>
            <person name="Toyoda A."/>
            <person name="Takaki Y."/>
            <person name="Nishi S."/>
            <person name="Hori S."/>
            <person name="Arai W."/>
            <person name="Tsubouchi T."/>
            <person name="Morono Y."/>
            <person name="Uchiyama I."/>
            <person name="Ito T."/>
            <person name="Fujiyama A."/>
            <person name="Inagaki F."/>
            <person name="Takami H."/>
        </authorList>
    </citation>
    <scope>NUCLEOTIDE SEQUENCE</scope>
    <source>
        <strain evidence="5">Expedition CK06-06</strain>
    </source>
</reference>
<comment type="caution">
    <text evidence="5">The sequence shown here is derived from an EMBL/GenBank/DDBJ whole genome shotgun (WGS) entry which is preliminary data.</text>
</comment>
<dbReference type="GO" id="GO:0003735">
    <property type="term" value="F:structural constituent of ribosome"/>
    <property type="evidence" value="ECO:0007669"/>
    <property type="project" value="InterPro"/>
</dbReference>
<dbReference type="CDD" id="cd01433">
    <property type="entry name" value="Ribosomal_L16_L10e"/>
    <property type="match status" value="1"/>
</dbReference>
<dbReference type="PROSITE" id="PS00586">
    <property type="entry name" value="RIBOSOMAL_L16_1"/>
    <property type="match status" value="1"/>
</dbReference>
<sequence>MLQPRRTKYRKTQRGRRRGRANTGNAVAFGDFGLQALGTCWMTARQIEAGRRAITRYVRRGGKLWIRVFPDKPVTKKPLETRMGKGKAPVEFWVAVVKPGRIIYEIAGVREESAREAMRLAAHKLPIPTRFVAREVAL</sequence>
<protein>
    <submittedName>
        <fullName evidence="5">Uncharacterized protein</fullName>
    </submittedName>
</protein>
<evidence type="ECO:0000256" key="3">
    <source>
        <dbReference type="ARBA" id="ARBA00023274"/>
    </source>
</evidence>
<proteinExistence type="inferred from homology"/>
<feature type="compositionally biased region" description="Basic residues" evidence="4">
    <location>
        <begin position="1"/>
        <end position="20"/>
    </location>
</feature>
<keyword evidence="2" id="KW-0689">Ribosomal protein</keyword>
<dbReference type="GO" id="GO:0019843">
    <property type="term" value="F:rRNA binding"/>
    <property type="evidence" value="ECO:0007669"/>
    <property type="project" value="InterPro"/>
</dbReference>
<organism evidence="5">
    <name type="scientific">marine sediment metagenome</name>
    <dbReference type="NCBI Taxonomy" id="412755"/>
    <lineage>
        <taxon>unclassified sequences</taxon>
        <taxon>metagenomes</taxon>
        <taxon>ecological metagenomes</taxon>
    </lineage>
</organism>
<feature type="region of interest" description="Disordered" evidence="4">
    <location>
        <begin position="1"/>
        <end position="23"/>
    </location>
</feature>
<evidence type="ECO:0000313" key="5">
    <source>
        <dbReference type="EMBL" id="GAG12441.1"/>
    </source>
</evidence>
<comment type="similarity">
    <text evidence="1">Belongs to the universal ribosomal protein uL16 family.</text>
</comment>
<dbReference type="GO" id="GO:0006412">
    <property type="term" value="P:translation"/>
    <property type="evidence" value="ECO:0007669"/>
    <property type="project" value="InterPro"/>
</dbReference>
<dbReference type="InterPro" id="IPR036920">
    <property type="entry name" value="Ribosomal_uL16_sf"/>
</dbReference>
<evidence type="ECO:0000256" key="4">
    <source>
        <dbReference type="SAM" id="MobiDB-lite"/>
    </source>
</evidence>